<dbReference type="STRING" id="1408157.A0A1J7JCQ4"/>
<dbReference type="Gene3D" id="3.90.1300.10">
    <property type="entry name" value="Amidase signature (AS) domain"/>
    <property type="match status" value="2"/>
</dbReference>
<dbReference type="Gene3D" id="6.10.250.2700">
    <property type="match status" value="1"/>
</dbReference>
<feature type="domain" description="Amidase" evidence="2">
    <location>
        <begin position="32"/>
        <end position="122"/>
    </location>
</feature>
<sequence length="597" mass="66193">MDKTHTSILQASALELEEKMAAGSLNSVVISEAFLDQIDRHSQCGLQLKAVISVAPREKVLARARILDEERSAGTLRSRLHGVPIIVKDAIVTDASLGMPTTVGSHVFAALKAKRNATLIDKVLFYILPAYTLNIFFRANRNGILRTKARKLLGDLRTHKAHRSRSNEPIGWSSYMGQTLSPYRRPGFSEVEQPSSEVPGGSSSGSAVSVAAGFCPVAIGIETVTNLHPSRPRTTVMAPRPRVSRRVLFRRAHARSHANARYLTLPLAGILEHLRRTEEQQKEHLHRIEEQQKDLATELRFFQVVIRAEINNAKSEISSGVTKDISCFRQDVTKDISCLRQDVTKDISCLRQEVTKDIDCLRQEVTKDIACLRQDVTKDIGCLRQDVTKELSTTKTDLQEYVVKEITVRNATLFKMVIGGFCTAFAGYIGHALITPAPVATEQEGKTNDPEPEEEMRTSSGSWTRERGGLVIQRYWLEKGHQRLMLFQCACNSRMTEDIRLAAVAALRTLAGSEGIGKVMTEHDLDIVLAPSDSTLVSFAACSGWPIATVPLGRLVKNGQPYGFFAVSRDGREDVLFRFMAAYHKTFPSVARPSAPF</sequence>
<keyword evidence="4" id="KW-1185">Reference proteome</keyword>
<dbReference type="SUPFAM" id="SSF75304">
    <property type="entry name" value="Amidase signature (AS) enzymes"/>
    <property type="match status" value="2"/>
</dbReference>
<accession>A0A1J7JCQ4</accession>
<dbReference type="OrthoDB" id="566138at2759"/>
<dbReference type="PANTHER" id="PTHR42678:SF34">
    <property type="entry name" value="OS04G0183300 PROTEIN"/>
    <property type="match status" value="1"/>
</dbReference>
<dbReference type="Proteomes" id="UP000182658">
    <property type="component" value="Unassembled WGS sequence"/>
</dbReference>
<dbReference type="SUPFAM" id="SSF47162">
    <property type="entry name" value="Apolipoprotein"/>
    <property type="match status" value="1"/>
</dbReference>
<evidence type="ECO:0000256" key="1">
    <source>
        <dbReference type="SAM" id="MobiDB-lite"/>
    </source>
</evidence>
<reference evidence="3 4" key="1">
    <citation type="submission" date="2016-10" db="EMBL/GenBank/DDBJ databases">
        <title>Draft genome sequence of Coniochaeta ligniaria NRRL30616, a lignocellulolytic fungus for bioabatement of inhibitors in plant biomass hydrolysates.</title>
        <authorList>
            <consortium name="DOE Joint Genome Institute"/>
            <person name="Jimenez D.J."/>
            <person name="Hector R.E."/>
            <person name="Riley R."/>
            <person name="Sun H."/>
            <person name="Grigoriev I.V."/>
            <person name="Van Elsas J.D."/>
            <person name="Nichols N.N."/>
        </authorList>
    </citation>
    <scope>NUCLEOTIDE SEQUENCE [LARGE SCALE GENOMIC DNA]</scope>
    <source>
        <strain evidence="3 4">NRRL 30616</strain>
    </source>
</reference>
<dbReference type="AlphaFoldDB" id="A0A1J7JCQ4"/>
<dbReference type="InterPro" id="IPR023631">
    <property type="entry name" value="Amidase_dom"/>
</dbReference>
<dbReference type="InterPro" id="IPR036928">
    <property type="entry name" value="AS_sf"/>
</dbReference>
<dbReference type="InParanoid" id="A0A1J7JCQ4"/>
<name>A0A1J7JCQ4_9PEZI</name>
<evidence type="ECO:0000259" key="2">
    <source>
        <dbReference type="Pfam" id="PF01425"/>
    </source>
</evidence>
<gene>
    <name evidence="3" type="ORF">CONLIGDRAFT_648395</name>
</gene>
<feature type="region of interest" description="Disordered" evidence="1">
    <location>
        <begin position="440"/>
        <end position="464"/>
    </location>
</feature>
<proteinExistence type="predicted"/>
<evidence type="ECO:0000313" key="4">
    <source>
        <dbReference type="Proteomes" id="UP000182658"/>
    </source>
</evidence>
<evidence type="ECO:0000313" key="3">
    <source>
        <dbReference type="EMBL" id="OIW25362.1"/>
    </source>
</evidence>
<dbReference type="Pfam" id="PF01425">
    <property type="entry name" value="Amidase"/>
    <property type="match status" value="2"/>
</dbReference>
<protein>
    <submittedName>
        <fullName evidence="3">Amidase signature enzyme</fullName>
    </submittedName>
</protein>
<feature type="domain" description="Amidase" evidence="2">
    <location>
        <begin position="195"/>
        <end position="223"/>
    </location>
</feature>
<organism evidence="3 4">
    <name type="scientific">Coniochaeta ligniaria NRRL 30616</name>
    <dbReference type="NCBI Taxonomy" id="1408157"/>
    <lineage>
        <taxon>Eukaryota</taxon>
        <taxon>Fungi</taxon>
        <taxon>Dikarya</taxon>
        <taxon>Ascomycota</taxon>
        <taxon>Pezizomycotina</taxon>
        <taxon>Sordariomycetes</taxon>
        <taxon>Sordariomycetidae</taxon>
        <taxon>Coniochaetales</taxon>
        <taxon>Coniochaetaceae</taxon>
        <taxon>Coniochaeta</taxon>
    </lineage>
</organism>
<dbReference type="PANTHER" id="PTHR42678">
    <property type="entry name" value="AMIDASE"/>
    <property type="match status" value="1"/>
</dbReference>
<dbReference type="EMBL" id="KV875102">
    <property type="protein sequence ID" value="OIW25362.1"/>
    <property type="molecule type" value="Genomic_DNA"/>
</dbReference>